<dbReference type="KEGG" id="ave:Arcve_0916"/>
<dbReference type="eggNOG" id="arCOG03793">
    <property type="taxonomic scope" value="Archaea"/>
</dbReference>
<dbReference type="AlphaFoldDB" id="F2KSF8"/>
<accession>F2KSF8</accession>
<dbReference type="Gene3D" id="3.40.50.11570">
    <property type="entry name" value="Protein of unknown function DUF257"/>
    <property type="match status" value="1"/>
</dbReference>
<gene>
    <name evidence="1" type="ordered locus">Arcve_0916</name>
</gene>
<dbReference type="RefSeq" id="WP_013683592.1">
    <property type="nucleotide sequence ID" value="NC_015320.1"/>
</dbReference>
<dbReference type="Proteomes" id="UP000008136">
    <property type="component" value="Chromosome"/>
</dbReference>
<proteinExistence type="predicted"/>
<sequence>MAGMIPLPYPFSTLLPEGVAKGEVMLVEADSMSGVEHMIGPLIRSVEKPVFVEIGDRTVIKLSAMQKFGPLPEVMLIRVSNIDVNIEGCTVERIPSGDPTSVLSQFYSIVMERSLQDAVFVVCGIEQALFASRISEALKEFASIKRSLQDATFIGFVDYRAFSVRTLALLESVSTTVVRFESAVEGDSIVRRTYLIKSPHSLFSEVVEYDLKRVIESAKKD</sequence>
<dbReference type="GeneID" id="10394022"/>
<keyword evidence="2" id="KW-1185">Reference proteome</keyword>
<name>F2KSF8_ARCVS</name>
<evidence type="ECO:0008006" key="3">
    <source>
        <dbReference type="Google" id="ProtNLM"/>
    </source>
</evidence>
<reference evidence="1 2" key="1">
    <citation type="submission" date="2011-03" db="EMBL/GenBank/DDBJ databases">
        <title>The complete genome of Archaeoglobus veneficus SNP6.</title>
        <authorList>
            <consortium name="US DOE Joint Genome Institute (JGI-PGF)"/>
            <person name="Lucas S."/>
            <person name="Copeland A."/>
            <person name="Lapidus A."/>
            <person name="Bruce D."/>
            <person name="Goodwin L."/>
            <person name="Pitluck S."/>
            <person name="Kyrpides N."/>
            <person name="Mavromatis K."/>
            <person name="Pagani I."/>
            <person name="Ivanova N."/>
            <person name="Mikhailova N."/>
            <person name="Lu M."/>
            <person name="Detter J.C."/>
            <person name="Tapia R."/>
            <person name="Han C."/>
            <person name="Land M."/>
            <person name="Hauser L."/>
            <person name="Markowitz V."/>
            <person name="Cheng J.-F."/>
            <person name="Hugenholtz P."/>
            <person name="Woyke T."/>
            <person name="Wu D."/>
            <person name="Spring S."/>
            <person name="Brambilla E."/>
            <person name="Klenk H.-P."/>
            <person name="Eisen J.A."/>
        </authorList>
    </citation>
    <scope>NUCLEOTIDE SEQUENCE [LARGE SCALE GENOMIC DNA]</scope>
    <source>
        <strain>SNP6</strain>
    </source>
</reference>
<dbReference type="STRING" id="693661.Arcve_0916"/>
<dbReference type="HOGENOM" id="CLU_1248230_0_0_2"/>
<organism evidence="1 2">
    <name type="scientific">Archaeoglobus veneficus (strain DSM 11195 / SNP6)</name>
    <dbReference type="NCBI Taxonomy" id="693661"/>
    <lineage>
        <taxon>Archaea</taxon>
        <taxon>Methanobacteriati</taxon>
        <taxon>Methanobacteriota</taxon>
        <taxon>Archaeoglobi</taxon>
        <taxon>Archaeoglobales</taxon>
        <taxon>Archaeoglobaceae</taxon>
        <taxon>Archaeoglobus</taxon>
    </lineage>
</organism>
<dbReference type="EMBL" id="CP002588">
    <property type="protein sequence ID" value="AEA46927.1"/>
    <property type="molecule type" value="Genomic_DNA"/>
</dbReference>
<protein>
    <recommendedName>
        <fullName evidence="3">KaiC-like domain-containing protein</fullName>
    </recommendedName>
</protein>
<evidence type="ECO:0000313" key="2">
    <source>
        <dbReference type="Proteomes" id="UP000008136"/>
    </source>
</evidence>
<evidence type="ECO:0000313" key="1">
    <source>
        <dbReference type="EMBL" id="AEA46927.1"/>
    </source>
</evidence>